<dbReference type="CDD" id="cd00170">
    <property type="entry name" value="SEC14"/>
    <property type="match status" value="1"/>
</dbReference>
<name>A0A9N9XX14_PHYSR</name>
<dbReference type="EMBL" id="OU900102">
    <property type="protein sequence ID" value="CAG9865421.1"/>
    <property type="molecule type" value="Genomic_DNA"/>
</dbReference>
<dbReference type="SMART" id="SM00516">
    <property type="entry name" value="SEC14"/>
    <property type="match status" value="1"/>
</dbReference>
<dbReference type="Gene3D" id="3.40.525.10">
    <property type="entry name" value="CRAL-TRIO lipid binding domain"/>
    <property type="match status" value="1"/>
</dbReference>
<sequence>MDEETALFAERYLNETEANRAACLAEIKSWLKDRGDLHARTEDAYLLAFLRGCKFDVEKTKKKLTNYYTMRRNVPEWFDDRDPRSKTVQDLVNLGVFVPLRSTQDKRLVVIIRVAVHDPDVHKQDDVFKTGNMLMDVAALEDVVSAQIYGVTAVFDLAGVDFRHAKQLTPAMIKKAVFSWRNYHVRPKQLEFVNVPGTVGVVLSIFKSFMSEKMRNRVRVHSSGLESLHGVIDKGILPPEYGGTGESVKQLVDYWREKLLSYTDWFIEDQKYKAD</sequence>
<evidence type="ECO:0000313" key="2">
    <source>
        <dbReference type="EMBL" id="CAG9865421.1"/>
    </source>
</evidence>
<dbReference type="Proteomes" id="UP001153712">
    <property type="component" value="Chromosome 9"/>
</dbReference>
<dbReference type="GO" id="GO:1902936">
    <property type="term" value="F:phosphatidylinositol bisphosphate binding"/>
    <property type="evidence" value="ECO:0007669"/>
    <property type="project" value="TreeGrafter"/>
</dbReference>
<feature type="domain" description="CRAL-TRIO" evidence="1">
    <location>
        <begin position="84"/>
        <end position="249"/>
    </location>
</feature>
<dbReference type="Gene3D" id="1.20.5.1200">
    <property type="entry name" value="Alpha-tocopherol transfer"/>
    <property type="match status" value="1"/>
</dbReference>
<dbReference type="GO" id="GO:0016020">
    <property type="term" value="C:membrane"/>
    <property type="evidence" value="ECO:0007669"/>
    <property type="project" value="TreeGrafter"/>
</dbReference>
<dbReference type="PANTHER" id="PTHR10174:SF224">
    <property type="entry name" value="RETINOL-BINDING PROTEIN PINTA"/>
    <property type="match status" value="1"/>
</dbReference>
<dbReference type="OrthoDB" id="6682367at2759"/>
<dbReference type="InterPro" id="IPR011074">
    <property type="entry name" value="CRAL/TRIO_N_dom"/>
</dbReference>
<dbReference type="PROSITE" id="PS50191">
    <property type="entry name" value="CRAL_TRIO"/>
    <property type="match status" value="1"/>
</dbReference>
<gene>
    <name evidence="2" type="ORF">PHYEVI_LOCUS11656</name>
</gene>
<reference evidence="2" key="1">
    <citation type="submission" date="2022-01" db="EMBL/GenBank/DDBJ databases">
        <authorList>
            <person name="King R."/>
        </authorList>
    </citation>
    <scope>NUCLEOTIDE SEQUENCE</scope>
</reference>
<dbReference type="AlphaFoldDB" id="A0A9N9XX14"/>
<dbReference type="SUPFAM" id="SSF52087">
    <property type="entry name" value="CRAL/TRIO domain"/>
    <property type="match status" value="1"/>
</dbReference>
<dbReference type="Gene3D" id="1.10.8.20">
    <property type="entry name" value="N-terminal domain of phosphatidylinositol transfer protein sec14p"/>
    <property type="match status" value="1"/>
</dbReference>
<evidence type="ECO:0000259" key="1">
    <source>
        <dbReference type="PROSITE" id="PS50191"/>
    </source>
</evidence>
<dbReference type="InterPro" id="IPR036865">
    <property type="entry name" value="CRAL-TRIO_dom_sf"/>
</dbReference>
<dbReference type="Pfam" id="PF00650">
    <property type="entry name" value="CRAL_TRIO"/>
    <property type="match status" value="1"/>
</dbReference>
<organism evidence="2 3">
    <name type="scientific">Phyllotreta striolata</name>
    <name type="common">Striped flea beetle</name>
    <name type="synonym">Crioceris striolata</name>
    <dbReference type="NCBI Taxonomy" id="444603"/>
    <lineage>
        <taxon>Eukaryota</taxon>
        <taxon>Metazoa</taxon>
        <taxon>Ecdysozoa</taxon>
        <taxon>Arthropoda</taxon>
        <taxon>Hexapoda</taxon>
        <taxon>Insecta</taxon>
        <taxon>Pterygota</taxon>
        <taxon>Neoptera</taxon>
        <taxon>Endopterygota</taxon>
        <taxon>Coleoptera</taxon>
        <taxon>Polyphaga</taxon>
        <taxon>Cucujiformia</taxon>
        <taxon>Chrysomeloidea</taxon>
        <taxon>Chrysomelidae</taxon>
        <taxon>Galerucinae</taxon>
        <taxon>Alticini</taxon>
        <taxon>Phyllotreta</taxon>
    </lineage>
</organism>
<dbReference type="InterPro" id="IPR001251">
    <property type="entry name" value="CRAL-TRIO_dom"/>
</dbReference>
<dbReference type="PRINTS" id="PR00180">
    <property type="entry name" value="CRETINALDHBP"/>
</dbReference>
<protein>
    <recommendedName>
        <fullName evidence="1">CRAL-TRIO domain-containing protein</fullName>
    </recommendedName>
</protein>
<keyword evidence="3" id="KW-1185">Reference proteome</keyword>
<evidence type="ECO:0000313" key="3">
    <source>
        <dbReference type="Proteomes" id="UP001153712"/>
    </source>
</evidence>
<accession>A0A9N9XX14</accession>
<proteinExistence type="predicted"/>
<dbReference type="SUPFAM" id="SSF46938">
    <property type="entry name" value="CRAL/TRIO N-terminal domain"/>
    <property type="match status" value="1"/>
</dbReference>
<dbReference type="InterPro" id="IPR036273">
    <property type="entry name" value="CRAL/TRIO_N_dom_sf"/>
</dbReference>
<dbReference type="PANTHER" id="PTHR10174">
    <property type="entry name" value="ALPHA-TOCOPHEROL TRANSFER PROTEIN-RELATED"/>
    <property type="match status" value="1"/>
</dbReference>
<dbReference type="SMART" id="SM01100">
    <property type="entry name" value="CRAL_TRIO_N"/>
    <property type="match status" value="1"/>
</dbReference>